<name>R0EMJ9_CAUVI</name>
<organism evidence="1 2">
    <name type="scientific">Caulobacter vibrioides OR37</name>
    <dbReference type="NCBI Taxonomy" id="1292034"/>
    <lineage>
        <taxon>Bacteria</taxon>
        <taxon>Pseudomonadati</taxon>
        <taxon>Pseudomonadota</taxon>
        <taxon>Alphaproteobacteria</taxon>
        <taxon>Caulobacterales</taxon>
        <taxon>Caulobacteraceae</taxon>
        <taxon>Caulobacter</taxon>
    </lineage>
</organism>
<comment type="caution">
    <text evidence="1">The sequence shown here is derived from an EMBL/GenBank/DDBJ whole genome shotgun (WGS) entry which is preliminary data.</text>
</comment>
<keyword evidence="2" id="KW-1185">Reference proteome</keyword>
<protein>
    <submittedName>
        <fullName evidence="1">Uncharacterized protein</fullName>
    </submittedName>
</protein>
<dbReference type="EMBL" id="APMP01000008">
    <property type="protein sequence ID" value="ENZ82302.1"/>
    <property type="molecule type" value="Genomic_DNA"/>
</dbReference>
<accession>R0EMJ9</accession>
<dbReference type="Proteomes" id="UP000013063">
    <property type="component" value="Unassembled WGS sequence"/>
</dbReference>
<evidence type="ECO:0000313" key="2">
    <source>
        <dbReference type="Proteomes" id="UP000013063"/>
    </source>
</evidence>
<reference evidence="1 2" key="1">
    <citation type="journal article" date="2013" name="Genome Announc.">
        <title>Draft Genome Sequence for Caulobacter sp. Strain OR37, a Bacterium Tolerant to Heavy Metals.</title>
        <authorList>
            <person name="Utturkar S.M."/>
            <person name="Bollmann A."/>
            <person name="Brzoska R.M."/>
            <person name="Klingeman D.M."/>
            <person name="Epstein S.E."/>
            <person name="Palumbo A.V."/>
            <person name="Brown S.D."/>
        </authorList>
    </citation>
    <scope>NUCLEOTIDE SEQUENCE [LARGE SCALE GENOMIC DNA]</scope>
    <source>
        <strain evidence="1 2">OR37</strain>
    </source>
</reference>
<proteinExistence type="predicted"/>
<dbReference type="AlphaFoldDB" id="R0EMJ9"/>
<evidence type="ECO:0000313" key="1">
    <source>
        <dbReference type="EMBL" id="ENZ82302.1"/>
    </source>
</evidence>
<gene>
    <name evidence="1" type="ORF">OR37_01856</name>
</gene>
<sequence precursor="true">MKTPPALGRGGVVLFPNRTASVALSSERGGVASKPTRSFR</sequence>